<accession>A0A067CWN4</accession>
<organism evidence="1 2">
    <name type="scientific">Saprolegnia parasitica (strain CBS 223.65)</name>
    <dbReference type="NCBI Taxonomy" id="695850"/>
    <lineage>
        <taxon>Eukaryota</taxon>
        <taxon>Sar</taxon>
        <taxon>Stramenopiles</taxon>
        <taxon>Oomycota</taxon>
        <taxon>Saprolegniomycetes</taxon>
        <taxon>Saprolegniales</taxon>
        <taxon>Saprolegniaceae</taxon>
        <taxon>Saprolegnia</taxon>
    </lineage>
</organism>
<keyword evidence="2" id="KW-1185">Reference proteome</keyword>
<dbReference type="AlphaFoldDB" id="A0A067CWN4"/>
<evidence type="ECO:0008006" key="3">
    <source>
        <dbReference type="Google" id="ProtNLM"/>
    </source>
</evidence>
<dbReference type="Pfam" id="PF02466">
    <property type="entry name" value="Tim17"/>
    <property type="match status" value="1"/>
</dbReference>
<dbReference type="GeneID" id="24140688"/>
<dbReference type="OrthoDB" id="39659at2759"/>
<protein>
    <recommendedName>
        <fullName evidence="3">Peroxisomal membrane protein 4</fullName>
    </recommendedName>
</protein>
<dbReference type="PANTHER" id="PTHR15460:SF3">
    <property type="entry name" value="PEROXISOMAL MEMBRANE PROTEIN 4"/>
    <property type="match status" value="1"/>
</dbReference>
<dbReference type="InterPro" id="IPR019531">
    <property type="entry name" value="Pmp4"/>
</dbReference>
<dbReference type="RefSeq" id="XP_012195687.1">
    <property type="nucleotide sequence ID" value="XM_012340297.1"/>
</dbReference>
<dbReference type="EMBL" id="KK583192">
    <property type="protein sequence ID" value="KDO33655.1"/>
    <property type="molecule type" value="Genomic_DNA"/>
</dbReference>
<proteinExistence type="predicted"/>
<dbReference type="GO" id="GO:0005778">
    <property type="term" value="C:peroxisomal membrane"/>
    <property type="evidence" value="ECO:0007669"/>
    <property type="project" value="TreeGrafter"/>
</dbReference>
<reference evidence="1 2" key="1">
    <citation type="journal article" date="2013" name="PLoS Genet.">
        <title>Distinctive expansion of potential virulence genes in the genome of the oomycete fish pathogen Saprolegnia parasitica.</title>
        <authorList>
            <person name="Jiang R.H."/>
            <person name="de Bruijn I."/>
            <person name="Haas B.J."/>
            <person name="Belmonte R."/>
            <person name="Lobach L."/>
            <person name="Christie J."/>
            <person name="van den Ackerveken G."/>
            <person name="Bottin A."/>
            <person name="Bulone V."/>
            <person name="Diaz-Moreno S.M."/>
            <person name="Dumas B."/>
            <person name="Fan L."/>
            <person name="Gaulin E."/>
            <person name="Govers F."/>
            <person name="Grenville-Briggs L.J."/>
            <person name="Horner N.R."/>
            <person name="Levin J.Z."/>
            <person name="Mammella M."/>
            <person name="Meijer H.J."/>
            <person name="Morris P."/>
            <person name="Nusbaum C."/>
            <person name="Oome S."/>
            <person name="Phillips A.J."/>
            <person name="van Rooyen D."/>
            <person name="Rzeszutek E."/>
            <person name="Saraiva M."/>
            <person name="Secombes C.J."/>
            <person name="Seidl M.F."/>
            <person name="Snel B."/>
            <person name="Stassen J.H."/>
            <person name="Sykes S."/>
            <person name="Tripathy S."/>
            <person name="van den Berg H."/>
            <person name="Vega-Arreguin J.C."/>
            <person name="Wawra S."/>
            <person name="Young S.K."/>
            <person name="Zeng Q."/>
            <person name="Dieguez-Uribeondo J."/>
            <person name="Russ C."/>
            <person name="Tyler B.M."/>
            <person name="van West P."/>
        </authorList>
    </citation>
    <scope>NUCLEOTIDE SEQUENCE [LARGE SCALE GENOMIC DNA]</scope>
    <source>
        <strain evidence="1 2">CBS 223.65</strain>
    </source>
</reference>
<dbReference type="STRING" id="695850.A0A067CWN4"/>
<evidence type="ECO:0000313" key="1">
    <source>
        <dbReference type="EMBL" id="KDO33655.1"/>
    </source>
</evidence>
<evidence type="ECO:0000313" key="2">
    <source>
        <dbReference type="Proteomes" id="UP000030745"/>
    </source>
</evidence>
<name>A0A067CWN4_SAPPC</name>
<dbReference type="OMA" id="VMVFLFR"/>
<dbReference type="PANTHER" id="PTHR15460">
    <property type="entry name" value="PEROXISOMAL MEMBRANE PROTEIN 4"/>
    <property type="match status" value="1"/>
</dbReference>
<gene>
    <name evidence="1" type="ORF">SPRG_19270</name>
</gene>
<dbReference type="VEuPathDB" id="FungiDB:SPRG_19270"/>
<dbReference type="Proteomes" id="UP000030745">
    <property type="component" value="Unassembled WGS sequence"/>
</dbReference>
<dbReference type="KEGG" id="spar:SPRG_19270"/>
<sequence length="216" mass="23920">MMSTLVPHDVLCLVRAVRNGAFYGTKIRAPHALVMVLLFQKKPLRDQLRAIIKLTYEHTKNLACFVGVYKTSLLALKAMHGGATATSAGLNPVVPWHAAAAGAIGGYAIWSKYSNINYQIVMYLFSRVLIGLVKLLSAKGAPILRDYAFPEVYPVLACATWAIVMWLFECHGHVLHPSLKKSMDFLYHDANSWDSIQDFLPSPATVAVCALTWLNF</sequence>